<reference evidence="3" key="1">
    <citation type="submission" date="2016-10" db="EMBL/GenBank/DDBJ databases">
        <authorList>
            <person name="Varghese N."/>
            <person name="Submissions S."/>
        </authorList>
    </citation>
    <scope>NUCLEOTIDE SEQUENCE [LARGE SCALE GENOMIC DNA]</scope>
    <source>
        <strain evidence="3">CGMCC 1.10119</strain>
    </source>
</reference>
<dbReference type="AlphaFoldDB" id="A0A1G9QHU8"/>
<feature type="transmembrane region" description="Helical" evidence="1">
    <location>
        <begin position="21"/>
        <end position="40"/>
    </location>
</feature>
<dbReference type="Proteomes" id="UP000199451">
    <property type="component" value="Unassembled WGS sequence"/>
</dbReference>
<sequence>MTEDHHRPTLGPFDWTEPRSLALLSGTVTGLAGAVAYFLVPLVTADYGAPGFRDTADVTSYVLEYFFTQSLLYHAGVLVLVPFATTAVALTVARRAGRGGRWTDAAVVIAVVVGPVVAIWLGAFVALVAIAFQALAIAIFGVPFAVVIATVLSAIVVIVVTVSAVGGYALVESVGPRPPE</sequence>
<dbReference type="EMBL" id="FNHL01000001">
    <property type="protein sequence ID" value="SDM10341.1"/>
    <property type="molecule type" value="Genomic_DNA"/>
</dbReference>
<protein>
    <submittedName>
        <fullName evidence="2">Uncharacterized protein</fullName>
    </submittedName>
</protein>
<feature type="transmembrane region" description="Helical" evidence="1">
    <location>
        <begin position="138"/>
        <end position="171"/>
    </location>
</feature>
<evidence type="ECO:0000313" key="3">
    <source>
        <dbReference type="Proteomes" id="UP000199451"/>
    </source>
</evidence>
<name>A0A1G9QHU8_9EURY</name>
<accession>A0A1G9QHU8</accession>
<evidence type="ECO:0000313" key="2">
    <source>
        <dbReference type="EMBL" id="SDM10341.1"/>
    </source>
</evidence>
<dbReference type="OrthoDB" id="386681at2157"/>
<feature type="transmembrane region" description="Helical" evidence="1">
    <location>
        <begin position="105"/>
        <end position="132"/>
    </location>
</feature>
<proteinExistence type="predicted"/>
<keyword evidence="1" id="KW-1133">Transmembrane helix</keyword>
<evidence type="ECO:0000256" key="1">
    <source>
        <dbReference type="SAM" id="Phobius"/>
    </source>
</evidence>
<dbReference type="RefSeq" id="WP_089694398.1">
    <property type="nucleotide sequence ID" value="NZ_FNHL01000001.1"/>
</dbReference>
<keyword evidence="1" id="KW-0812">Transmembrane</keyword>
<keyword evidence="3" id="KW-1185">Reference proteome</keyword>
<feature type="transmembrane region" description="Helical" evidence="1">
    <location>
        <begin position="71"/>
        <end position="93"/>
    </location>
</feature>
<gene>
    <name evidence="2" type="ORF">SAMN04487949_0859</name>
</gene>
<organism evidence="2 3">
    <name type="scientific">Halogranum gelatinilyticum</name>
    <dbReference type="NCBI Taxonomy" id="660521"/>
    <lineage>
        <taxon>Archaea</taxon>
        <taxon>Methanobacteriati</taxon>
        <taxon>Methanobacteriota</taxon>
        <taxon>Stenosarchaea group</taxon>
        <taxon>Halobacteria</taxon>
        <taxon>Halobacteriales</taxon>
        <taxon>Haloferacaceae</taxon>
    </lineage>
</organism>
<keyword evidence="1" id="KW-0472">Membrane</keyword>